<dbReference type="Gene3D" id="2.60.120.1440">
    <property type="match status" value="1"/>
</dbReference>
<evidence type="ECO:0000313" key="5">
    <source>
        <dbReference type="Proteomes" id="UP000620874"/>
    </source>
</evidence>
<sequence>MEKKILYRYFEGIATEEEKNFIHQWIEESSDNRKLFIRERIRFDATLLMDEKAIAISSKRIHLSRWMINTIKIAASVLVLIGCLHFFELYQQDKQYKKTQMVYVPAGNRSKLLLPDGTIIWLNSNTRLQYPLLFANGKREIMLDGEAYLKVAKSKEPFIVKTNKYNVQVLGTTFSVTAYAADSVFQTSLYEGRIKVFDNNMASVYLSPGETAYSQDGSLHVTNMTDSDEYRWTDGLICVTDKQFSEIIKIFERTFDIQIVMNDSSLSKLRYNGKFRILDGVEHALKVLQNDYPFVYRRNIDDNVIYIETKK</sequence>
<dbReference type="Pfam" id="PF16344">
    <property type="entry name" value="FecR_C"/>
    <property type="match status" value="1"/>
</dbReference>
<protein>
    <submittedName>
        <fullName evidence="4">FecR family protein</fullName>
    </submittedName>
</protein>
<evidence type="ECO:0000313" key="4">
    <source>
        <dbReference type="EMBL" id="MBD8038939.1"/>
    </source>
</evidence>
<keyword evidence="1" id="KW-1133">Transmembrane helix</keyword>
<dbReference type="InterPro" id="IPR006860">
    <property type="entry name" value="FecR"/>
</dbReference>
<dbReference type="InterPro" id="IPR012373">
    <property type="entry name" value="Ferrdict_sens_TM"/>
</dbReference>
<dbReference type="PANTHER" id="PTHR30273">
    <property type="entry name" value="PERIPLASMIC SIGNAL SENSOR AND SIGMA FACTOR ACTIVATOR FECR-RELATED"/>
    <property type="match status" value="1"/>
</dbReference>
<comment type="caution">
    <text evidence="4">The sequence shown here is derived from an EMBL/GenBank/DDBJ whole genome shotgun (WGS) entry which is preliminary data.</text>
</comment>
<reference evidence="4 5" key="1">
    <citation type="submission" date="2020-08" db="EMBL/GenBank/DDBJ databases">
        <title>A Genomic Blueprint of the Chicken Gut Microbiome.</title>
        <authorList>
            <person name="Gilroy R."/>
            <person name="Ravi A."/>
            <person name="Getino M."/>
            <person name="Pursley I."/>
            <person name="Horton D.L."/>
            <person name="Alikhan N.-F."/>
            <person name="Baker D."/>
            <person name="Gharbi K."/>
            <person name="Hall N."/>
            <person name="Watson M."/>
            <person name="Adriaenssens E.M."/>
            <person name="Foster-Nyarko E."/>
            <person name="Jarju S."/>
            <person name="Secka A."/>
            <person name="Antonio M."/>
            <person name="Oren A."/>
            <person name="Chaudhuri R."/>
            <person name="La Ragione R.M."/>
            <person name="Hildebrand F."/>
            <person name="Pallen M.J."/>
        </authorList>
    </citation>
    <scope>NUCLEOTIDE SEQUENCE [LARGE SCALE GENOMIC DNA]</scope>
    <source>
        <strain evidence="4 5">Sa1CVN1</strain>
    </source>
</reference>
<dbReference type="PIRSF" id="PIRSF018266">
    <property type="entry name" value="FecR"/>
    <property type="match status" value="1"/>
</dbReference>
<feature type="domain" description="FecR protein" evidence="2">
    <location>
        <begin position="104"/>
        <end position="194"/>
    </location>
</feature>
<organism evidence="4 5">
    <name type="scientific">Phocaeicola intestinalis</name>
    <dbReference type="NCBI Taxonomy" id="2762212"/>
    <lineage>
        <taxon>Bacteria</taxon>
        <taxon>Pseudomonadati</taxon>
        <taxon>Bacteroidota</taxon>
        <taxon>Bacteroidia</taxon>
        <taxon>Bacteroidales</taxon>
        <taxon>Bacteroidaceae</taxon>
        <taxon>Phocaeicola</taxon>
    </lineage>
</organism>
<dbReference type="Pfam" id="PF04773">
    <property type="entry name" value="FecR"/>
    <property type="match status" value="1"/>
</dbReference>
<feature type="domain" description="Protein FecR C-terminal" evidence="3">
    <location>
        <begin position="238"/>
        <end position="307"/>
    </location>
</feature>
<dbReference type="EMBL" id="JACSPP010000001">
    <property type="protein sequence ID" value="MBD8038939.1"/>
    <property type="molecule type" value="Genomic_DNA"/>
</dbReference>
<dbReference type="Gene3D" id="3.55.50.30">
    <property type="match status" value="1"/>
</dbReference>
<evidence type="ECO:0000259" key="2">
    <source>
        <dbReference type="Pfam" id="PF04773"/>
    </source>
</evidence>
<feature type="transmembrane region" description="Helical" evidence="1">
    <location>
        <begin position="66"/>
        <end position="87"/>
    </location>
</feature>
<gene>
    <name evidence="4" type="ORF">H9625_00485</name>
</gene>
<proteinExistence type="predicted"/>
<evidence type="ECO:0000256" key="1">
    <source>
        <dbReference type="SAM" id="Phobius"/>
    </source>
</evidence>
<dbReference type="RefSeq" id="WP_158100040.1">
    <property type="nucleotide sequence ID" value="NZ_JACSPP010000001.1"/>
</dbReference>
<dbReference type="Proteomes" id="UP000620874">
    <property type="component" value="Unassembled WGS sequence"/>
</dbReference>
<name>A0ABR8Y401_9BACT</name>
<accession>A0ABR8Y401</accession>
<keyword evidence="5" id="KW-1185">Reference proteome</keyword>
<evidence type="ECO:0000259" key="3">
    <source>
        <dbReference type="Pfam" id="PF16344"/>
    </source>
</evidence>
<keyword evidence="1" id="KW-0812">Transmembrane</keyword>
<keyword evidence="1" id="KW-0472">Membrane</keyword>
<dbReference type="PANTHER" id="PTHR30273:SF2">
    <property type="entry name" value="PROTEIN FECR"/>
    <property type="match status" value="1"/>
</dbReference>
<dbReference type="InterPro" id="IPR032508">
    <property type="entry name" value="FecR_C"/>
</dbReference>